<keyword evidence="3" id="KW-1185">Reference proteome</keyword>
<proteinExistence type="predicted"/>
<dbReference type="AlphaFoldDB" id="A0A238IW03"/>
<sequence length="220" mass="25207">MSSAYTLLVANASFLSDELSVLGLRISVSQHDLIAAGRFVIVMLLLIFLAHASILLLKRYETQAGRAYKTWEESSLKEIAKIEEHMENRYGGDPNEDWRDAADPWDVHHYEEDQKKLARLHRITICNAMLGSGVDFSIRYALTILVSLIALFRPEVAGAALKLFALRLGPESNTNLRERICRPNFWGNQSTLGREENLRFHTRWELTNRFRFATTLNDEI</sequence>
<feature type="transmembrane region" description="Helical" evidence="1">
    <location>
        <begin position="33"/>
        <end position="57"/>
    </location>
</feature>
<dbReference type="RefSeq" id="WP_093972591.1">
    <property type="nucleotide sequence ID" value="NZ_FXXQ01000002.1"/>
</dbReference>
<evidence type="ECO:0000313" key="3">
    <source>
        <dbReference type="Proteomes" id="UP000201838"/>
    </source>
</evidence>
<reference evidence="2 3" key="1">
    <citation type="submission" date="2017-05" db="EMBL/GenBank/DDBJ databases">
        <authorList>
            <person name="Song R."/>
            <person name="Chenine A.L."/>
            <person name="Ruprecht R.M."/>
        </authorList>
    </citation>
    <scope>NUCLEOTIDE SEQUENCE [LARGE SCALE GENOMIC DNA]</scope>
    <source>
        <strain evidence="2 3">CECT 8489</strain>
    </source>
</reference>
<protein>
    <submittedName>
        <fullName evidence="2">Uncharacterized protein</fullName>
    </submittedName>
</protein>
<keyword evidence="1" id="KW-1133">Transmembrane helix</keyword>
<accession>A0A238IW03</accession>
<keyword evidence="1" id="KW-0812">Transmembrane</keyword>
<gene>
    <name evidence="2" type="ORF">BOA8489_00695</name>
</gene>
<keyword evidence="1" id="KW-0472">Membrane</keyword>
<dbReference type="EMBL" id="FXXQ01000002">
    <property type="protein sequence ID" value="SMX22597.1"/>
    <property type="molecule type" value="Genomic_DNA"/>
</dbReference>
<organism evidence="2 3">
    <name type="scientific">Boseongicola aestuarii</name>
    <dbReference type="NCBI Taxonomy" id="1470561"/>
    <lineage>
        <taxon>Bacteria</taxon>
        <taxon>Pseudomonadati</taxon>
        <taxon>Pseudomonadota</taxon>
        <taxon>Alphaproteobacteria</taxon>
        <taxon>Rhodobacterales</taxon>
        <taxon>Paracoccaceae</taxon>
        <taxon>Boseongicola</taxon>
    </lineage>
</organism>
<dbReference type="Proteomes" id="UP000201838">
    <property type="component" value="Unassembled WGS sequence"/>
</dbReference>
<evidence type="ECO:0000313" key="2">
    <source>
        <dbReference type="EMBL" id="SMX22597.1"/>
    </source>
</evidence>
<evidence type="ECO:0000256" key="1">
    <source>
        <dbReference type="SAM" id="Phobius"/>
    </source>
</evidence>
<name>A0A238IW03_9RHOB</name>